<evidence type="ECO:0000256" key="1">
    <source>
        <dbReference type="ARBA" id="ARBA00004141"/>
    </source>
</evidence>
<feature type="transmembrane region" description="Helical" evidence="5">
    <location>
        <begin position="169"/>
        <end position="191"/>
    </location>
</feature>
<evidence type="ECO:0000313" key="6">
    <source>
        <dbReference type="EMBL" id="MBK7675928.1"/>
    </source>
</evidence>
<feature type="transmembrane region" description="Helical" evidence="5">
    <location>
        <begin position="320"/>
        <end position="340"/>
    </location>
</feature>
<comment type="caution">
    <text evidence="6">The sequence shown here is derived from an EMBL/GenBank/DDBJ whole genome shotgun (WGS) entry which is preliminary data.</text>
</comment>
<feature type="transmembrane region" description="Helical" evidence="5">
    <location>
        <begin position="203"/>
        <end position="228"/>
    </location>
</feature>
<evidence type="ECO:0000313" key="7">
    <source>
        <dbReference type="Proteomes" id="UP000697998"/>
    </source>
</evidence>
<keyword evidence="3 5" id="KW-1133">Transmembrane helix</keyword>
<feature type="transmembrane region" description="Helical" evidence="5">
    <location>
        <begin position="131"/>
        <end position="149"/>
    </location>
</feature>
<evidence type="ECO:0000256" key="3">
    <source>
        <dbReference type="ARBA" id="ARBA00022989"/>
    </source>
</evidence>
<sequence length="408" mass="42950">MVGTGVFTTSGFLLADLQSPWLVLLAWLVGGGLAACGALCYGALARRLPESGGEYLFLSRTLHPAAGAMAGWISIVVGFAAPLAAAALAFGEYTRDWLPGKSPQWLGSGLLCGLALIHALRMEGGARLHNLTVALEMLLIGAFAVLALARLPAEVLTRPTPDSSSPAGFAVGLIWVSFSYYGWNAAVYVAGEVRDAERNLPRSLLIGTALVTGLYLALNAAFVFAAPWEVLAGQAEIGRLAAQALGGALWADALTALIALVLAASVSAMTVAGSRVYARMATDGELPRLFRAQAGVPRLAIAMQCALALALMWSASFRSLLTYIGFTLNLCAAATVVGLIRIRLREGAQLKVVGWPLAPATFLLGVLWMASSAVVRQPIESLWGLATLAMAWLLWRLGRALRGEQSRH</sequence>
<dbReference type="GO" id="GO:0015179">
    <property type="term" value="F:L-amino acid transmembrane transporter activity"/>
    <property type="evidence" value="ECO:0007669"/>
    <property type="project" value="TreeGrafter"/>
</dbReference>
<reference evidence="6 7" key="1">
    <citation type="submission" date="2020-10" db="EMBL/GenBank/DDBJ databases">
        <title>Connecting structure to function with the recovery of over 1000 high-quality activated sludge metagenome-assembled genomes encoding full-length rRNA genes using long-read sequencing.</title>
        <authorList>
            <person name="Singleton C.M."/>
            <person name="Petriglieri F."/>
            <person name="Kristensen J.M."/>
            <person name="Kirkegaard R.H."/>
            <person name="Michaelsen T.Y."/>
            <person name="Andersen M.H."/>
            <person name="Karst S.M."/>
            <person name="Dueholm M.S."/>
            <person name="Nielsen P.H."/>
            <person name="Albertsen M."/>
        </authorList>
    </citation>
    <scope>NUCLEOTIDE SEQUENCE [LARGE SCALE GENOMIC DNA]</scope>
    <source>
        <strain evidence="6">EsbW_18-Q3-R4-48_BATAC.285</strain>
    </source>
</reference>
<dbReference type="EMBL" id="JADJMH010000014">
    <property type="protein sequence ID" value="MBK7675928.1"/>
    <property type="molecule type" value="Genomic_DNA"/>
</dbReference>
<evidence type="ECO:0000256" key="2">
    <source>
        <dbReference type="ARBA" id="ARBA00022692"/>
    </source>
</evidence>
<feature type="transmembrane region" description="Helical" evidence="5">
    <location>
        <begin position="102"/>
        <end position="119"/>
    </location>
</feature>
<feature type="transmembrane region" description="Helical" evidence="5">
    <location>
        <begin position="381"/>
        <end position="398"/>
    </location>
</feature>
<gene>
    <name evidence="6" type="ORF">IPJ27_14895</name>
</gene>
<evidence type="ECO:0000256" key="5">
    <source>
        <dbReference type="SAM" id="Phobius"/>
    </source>
</evidence>
<dbReference type="PANTHER" id="PTHR11785">
    <property type="entry name" value="AMINO ACID TRANSPORTER"/>
    <property type="match status" value="1"/>
</dbReference>
<evidence type="ECO:0000256" key="4">
    <source>
        <dbReference type="ARBA" id="ARBA00023136"/>
    </source>
</evidence>
<dbReference type="GO" id="GO:0016020">
    <property type="term" value="C:membrane"/>
    <property type="evidence" value="ECO:0007669"/>
    <property type="project" value="UniProtKB-SubCell"/>
</dbReference>
<dbReference type="Gene3D" id="1.20.1740.10">
    <property type="entry name" value="Amino acid/polyamine transporter I"/>
    <property type="match status" value="1"/>
</dbReference>
<feature type="transmembrane region" description="Helical" evidence="5">
    <location>
        <begin position="295"/>
        <end position="314"/>
    </location>
</feature>
<dbReference type="PIRSF" id="PIRSF006060">
    <property type="entry name" value="AA_transporter"/>
    <property type="match status" value="1"/>
</dbReference>
<name>A0A935Q0W6_9PROT</name>
<dbReference type="AlphaFoldDB" id="A0A935Q0W6"/>
<dbReference type="Pfam" id="PF13520">
    <property type="entry name" value="AA_permease_2"/>
    <property type="match status" value="1"/>
</dbReference>
<feature type="transmembrane region" description="Helical" evidence="5">
    <location>
        <begin position="65"/>
        <end position="90"/>
    </location>
</feature>
<dbReference type="InterPro" id="IPR050598">
    <property type="entry name" value="AminoAcid_Transporter"/>
</dbReference>
<feature type="transmembrane region" description="Helical" evidence="5">
    <location>
        <begin position="248"/>
        <end position="274"/>
    </location>
</feature>
<protein>
    <submittedName>
        <fullName evidence="6">Amino acid permease</fullName>
    </submittedName>
</protein>
<dbReference type="InterPro" id="IPR002293">
    <property type="entry name" value="AA/rel_permease1"/>
</dbReference>
<accession>A0A935Q0W6</accession>
<keyword evidence="2 5" id="KW-0812">Transmembrane</keyword>
<feature type="transmembrane region" description="Helical" evidence="5">
    <location>
        <begin position="20"/>
        <end position="44"/>
    </location>
</feature>
<dbReference type="PANTHER" id="PTHR11785:SF512">
    <property type="entry name" value="SOBREMESA, ISOFORM B"/>
    <property type="match status" value="1"/>
</dbReference>
<feature type="transmembrane region" description="Helical" evidence="5">
    <location>
        <begin position="352"/>
        <end position="375"/>
    </location>
</feature>
<keyword evidence="4 5" id="KW-0472">Membrane</keyword>
<dbReference type="Proteomes" id="UP000697998">
    <property type="component" value="Unassembled WGS sequence"/>
</dbReference>
<proteinExistence type="predicted"/>
<organism evidence="6 7">
    <name type="scientific">Candidatus Accumulibacter proximus</name>
    <dbReference type="NCBI Taxonomy" id="2954385"/>
    <lineage>
        <taxon>Bacteria</taxon>
        <taxon>Pseudomonadati</taxon>
        <taxon>Pseudomonadota</taxon>
        <taxon>Betaproteobacteria</taxon>
        <taxon>Candidatus Accumulibacter</taxon>
    </lineage>
</organism>
<comment type="subcellular location">
    <subcellularLocation>
        <location evidence="1">Membrane</location>
        <topology evidence="1">Multi-pass membrane protein</topology>
    </subcellularLocation>
</comment>